<protein>
    <submittedName>
        <fullName evidence="1">Uncharacterized protein</fullName>
    </submittedName>
</protein>
<proteinExistence type="predicted"/>
<accession>A0ACB8Y9D3</accession>
<reference evidence="1 2" key="2">
    <citation type="journal article" date="2022" name="Mol. Ecol. Resour.">
        <title>The genomes of chicory, endive, great burdock and yacon provide insights into Asteraceae paleo-polyploidization history and plant inulin production.</title>
        <authorList>
            <person name="Fan W."/>
            <person name="Wang S."/>
            <person name="Wang H."/>
            <person name="Wang A."/>
            <person name="Jiang F."/>
            <person name="Liu H."/>
            <person name="Zhao H."/>
            <person name="Xu D."/>
            <person name="Zhang Y."/>
        </authorList>
    </citation>
    <scope>NUCLEOTIDE SEQUENCE [LARGE SCALE GENOMIC DNA]</scope>
    <source>
        <strain evidence="2">cv. Niubang</strain>
    </source>
</reference>
<dbReference type="Proteomes" id="UP001055879">
    <property type="component" value="Linkage Group LG13"/>
</dbReference>
<comment type="caution">
    <text evidence="1">The sequence shown here is derived from an EMBL/GenBank/DDBJ whole genome shotgun (WGS) entry which is preliminary data.</text>
</comment>
<evidence type="ECO:0000313" key="1">
    <source>
        <dbReference type="EMBL" id="KAI3681172.1"/>
    </source>
</evidence>
<dbReference type="EMBL" id="CM042059">
    <property type="protein sequence ID" value="KAI3681172.1"/>
    <property type="molecule type" value="Genomic_DNA"/>
</dbReference>
<sequence>MVALTPFAGSSPSNLPIQNRFAPIAITRTQTTYSQLIQRPVMCSPTTPSKKETLVTLGSTKFVANTSKNSASSSNASNIHSQRKKGRRRRKPTDVALVSPKSVKWWEKLPQQQASNMTVQGVVNYFTDSTSFGVQSQLDPTPSSLPTQDEEEELLRLMRAPTKEELRQLVQEIKKNAA</sequence>
<gene>
    <name evidence="1" type="ORF">L6452_35957</name>
</gene>
<evidence type="ECO:0000313" key="2">
    <source>
        <dbReference type="Proteomes" id="UP001055879"/>
    </source>
</evidence>
<reference evidence="2" key="1">
    <citation type="journal article" date="2022" name="Mol. Ecol. Resour.">
        <title>The genomes of chicory, endive, great burdock and yacon provide insights into Asteraceae palaeo-polyploidization history and plant inulin production.</title>
        <authorList>
            <person name="Fan W."/>
            <person name="Wang S."/>
            <person name="Wang H."/>
            <person name="Wang A."/>
            <person name="Jiang F."/>
            <person name="Liu H."/>
            <person name="Zhao H."/>
            <person name="Xu D."/>
            <person name="Zhang Y."/>
        </authorList>
    </citation>
    <scope>NUCLEOTIDE SEQUENCE [LARGE SCALE GENOMIC DNA]</scope>
    <source>
        <strain evidence="2">cv. Niubang</strain>
    </source>
</reference>
<organism evidence="1 2">
    <name type="scientific">Arctium lappa</name>
    <name type="common">Greater burdock</name>
    <name type="synonym">Lappa major</name>
    <dbReference type="NCBI Taxonomy" id="4217"/>
    <lineage>
        <taxon>Eukaryota</taxon>
        <taxon>Viridiplantae</taxon>
        <taxon>Streptophyta</taxon>
        <taxon>Embryophyta</taxon>
        <taxon>Tracheophyta</taxon>
        <taxon>Spermatophyta</taxon>
        <taxon>Magnoliopsida</taxon>
        <taxon>eudicotyledons</taxon>
        <taxon>Gunneridae</taxon>
        <taxon>Pentapetalae</taxon>
        <taxon>asterids</taxon>
        <taxon>campanulids</taxon>
        <taxon>Asterales</taxon>
        <taxon>Asteraceae</taxon>
        <taxon>Carduoideae</taxon>
        <taxon>Cardueae</taxon>
        <taxon>Arctiinae</taxon>
        <taxon>Arctium</taxon>
    </lineage>
</organism>
<name>A0ACB8Y9D3_ARCLA</name>
<keyword evidence="2" id="KW-1185">Reference proteome</keyword>